<evidence type="ECO:0000313" key="14">
    <source>
        <dbReference type="EMBL" id="MBB4019947.1"/>
    </source>
</evidence>
<evidence type="ECO:0000256" key="13">
    <source>
        <dbReference type="ARBA" id="ARBA00049229"/>
    </source>
</evidence>
<dbReference type="PANTHER" id="PTHR42743">
    <property type="entry name" value="AMINO-ACID AMINOTRANSFERASE"/>
    <property type="match status" value="1"/>
</dbReference>
<dbReference type="Pfam" id="PF01063">
    <property type="entry name" value="Aminotran_4"/>
    <property type="match status" value="1"/>
</dbReference>
<evidence type="ECO:0000256" key="3">
    <source>
        <dbReference type="ARBA" id="ARBA00004824"/>
    </source>
</evidence>
<keyword evidence="15" id="KW-1185">Reference proteome</keyword>
<comment type="pathway">
    <text evidence="4">Amino-acid biosynthesis; L-valine biosynthesis; L-valine from pyruvate: step 4/4.</text>
</comment>
<dbReference type="RefSeq" id="WP_183318776.1">
    <property type="nucleotide sequence ID" value="NZ_JACIEN010000010.1"/>
</dbReference>
<keyword evidence="14" id="KW-0032">Aminotransferase</keyword>
<keyword evidence="10" id="KW-0100">Branched-chain amino acid biosynthesis</keyword>
<dbReference type="Gene3D" id="3.30.470.10">
    <property type="match status" value="1"/>
</dbReference>
<dbReference type="InterPro" id="IPR043131">
    <property type="entry name" value="BCAT-like_N"/>
</dbReference>
<evidence type="ECO:0000256" key="6">
    <source>
        <dbReference type="ARBA" id="ARBA00009320"/>
    </source>
</evidence>
<evidence type="ECO:0000256" key="9">
    <source>
        <dbReference type="ARBA" id="ARBA00022898"/>
    </source>
</evidence>
<dbReference type="InterPro" id="IPR001544">
    <property type="entry name" value="Aminotrans_IV"/>
</dbReference>
<organism evidence="14 15">
    <name type="scientific">Chelatococcus caeni</name>
    <dbReference type="NCBI Taxonomy" id="1348468"/>
    <lineage>
        <taxon>Bacteria</taxon>
        <taxon>Pseudomonadati</taxon>
        <taxon>Pseudomonadota</taxon>
        <taxon>Alphaproteobacteria</taxon>
        <taxon>Hyphomicrobiales</taxon>
        <taxon>Chelatococcaceae</taxon>
        <taxon>Chelatococcus</taxon>
    </lineage>
</organism>
<dbReference type="InterPro" id="IPR043132">
    <property type="entry name" value="BCAT-like_C"/>
</dbReference>
<dbReference type="GO" id="GO:0004084">
    <property type="term" value="F:branched-chain-amino-acid transaminase activity"/>
    <property type="evidence" value="ECO:0007669"/>
    <property type="project" value="UniProtKB-EC"/>
</dbReference>
<dbReference type="InterPro" id="IPR050571">
    <property type="entry name" value="Class-IV_PLP-Dep_Aminotrnsfr"/>
</dbReference>
<keyword evidence="14" id="KW-0808">Transferase</keyword>
<keyword evidence="10" id="KW-0028">Amino-acid biosynthesis</keyword>
<proteinExistence type="inferred from homology"/>
<comment type="similarity">
    <text evidence="6">Belongs to the class-IV pyridoxal-phosphate-dependent aminotransferase family.</text>
</comment>
<evidence type="ECO:0000256" key="8">
    <source>
        <dbReference type="ARBA" id="ARBA00014472"/>
    </source>
</evidence>
<comment type="pathway">
    <text evidence="3">Amino-acid biosynthesis; L-isoleucine biosynthesis; L-isoleucine from 2-oxobutanoate: step 4/4.</text>
</comment>
<dbReference type="Gene3D" id="3.20.10.10">
    <property type="entry name" value="D-amino Acid Aminotransferase, subunit A, domain 2"/>
    <property type="match status" value="1"/>
</dbReference>
<dbReference type="AlphaFoldDB" id="A0A840CCH3"/>
<evidence type="ECO:0000256" key="4">
    <source>
        <dbReference type="ARBA" id="ARBA00004931"/>
    </source>
</evidence>
<evidence type="ECO:0000256" key="1">
    <source>
        <dbReference type="ARBA" id="ARBA00001933"/>
    </source>
</evidence>
<dbReference type="GO" id="GO:0005829">
    <property type="term" value="C:cytosol"/>
    <property type="evidence" value="ECO:0007669"/>
    <property type="project" value="TreeGrafter"/>
</dbReference>
<comment type="pathway">
    <text evidence="5">Amino-acid biosynthesis; L-leucine biosynthesis; L-leucine from 3-methyl-2-oxobutanoate: step 4/4.</text>
</comment>
<evidence type="ECO:0000256" key="10">
    <source>
        <dbReference type="ARBA" id="ARBA00023304"/>
    </source>
</evidence>
<comment type="cofactor">
    <cofactor evidence="1">
        <name>pyridoxal 5'-phosphate</name>
        <dbReference type="ChEBI" id="CHEBI:597326"/>
    </cofactor>
</comment>
<reference evidence="14 15" key="1">
    <citation type="submission" date="2020-08" db="EMBL/GenBank/DDBJ databases">
        <title>Genomic Encyclopedia of Type Strains, Phase IV (KMG-IV): sequencing the most valuable type-strain genomes for metagenomic binning, comparative biology and taxonomic classification.</title>
        <authorList>
            <person name="Goeker M."/>
        </authorList>
    </citation>
    <scope>NUCLEOTIDE SEQUENCE [LARGE SCALE GENOMIC DNA]</scope>
    <source>
        <strain evidence="14 15">DSM 103737</strain>
    </source>
</reference>
<comment type="catalytic activity">
    <reaction evidence="12">
        <text>L-isoleucine + 2-oxoglutarate = (S)-3-methyl-2-oxopentanoate + L-glutamate</text>
        <dbReference type="Rhea" id="RHEA:24801"/>
        <dbReference type="ChEBI" id="CHEBI:16810"/>
        <dbReference type="ChEBI" id="CHEBI:29985"/>
        <dbReference type="ChEBI" id="CHEBI:35146"/>
        <dbReference type="ChEBI" id="CHEBI:58045"/>
        <dbReference type="EC" id="2.6.1.42"/>
    </reaction>
</comment>
<accession>A0A840CCH3</accession>
<evidence type="ECO:0000313" key="15">
    <source>
        <dbReference type="Proteomes" id="UP000577362"/>
    </source>
</evidence>
<comment type="catalytic activity">
    <reaction evidence="13">
        <text>L-leucine + 2-oxoglutarate = 4-methyl-2-oxopentanoate + L-glutamate</text>
        <dbReference type="Rhea" id="RHEA:18321"/>
        <dbReference type="ChEBI" id="CHEBI:16810"/>
        <dbReference type="ChEBI" id="CHEBI:17865"/>
        <dbReference type="ChEBI" id="CHEBI:29985"/>
        <dbReference type="ChEBI" id="CHEBI:57427"/>
        <dbReference type="EC" id="2.6.1.42"/>
    </reaction>
</comment>
<dbReference type="FunFam" id="3.20.10.10:FF:000002">
    <property type="entry name" value="D-alanine aminotransferase"/>
    <property type="match status" value="1"/>
</dbReference>
<evidence type="ECO:0000256" key="2">
    <source>
        <dbReference type="ARBA" id="ARBA00003109"/>
    </source>
</evidence>
<evidence type="ECO:0000256" key="12">
    <source>
        <dbReference type="ARBA" id="ARBA00048798"/>
    </source>
</evidence>
<dbReference type="EC" id="2.6.1.42" evidence="7"/>
<evidence type="ECO:0000256" key="11">
    <source>
        <dbReference type="ARBA" id="ARBA00048212"/>
    </source>
</evidence>
<comment type="caution">
    <text evidence="14">The sequence shown here is derived from an EMBL/GenBank/DDBJ whole genome shotgun (WGS) entry which is preliminary data.</text>
</comment>
<name>A0A840CCH3_9HYPH</name>
<protein>
    <recommendedName>
        <fullName evidence="8">Probable branched-chain-amino-acid aminotransferase</fullName>
        <ecNumber evidence="7">2.6.1.42</ecNumber>
    </recommendedName>
</protein>
<comment type="function">
    <text evidence="2">Acts on leucine, isoleucine and valine.</text>
</comment>
<dbReference type="InterPro" id="IPR036038">
    <property type="entry name" value="Aminotransferase-like"/>
</dbReference>
<evidence type="ECO:0000256" key="7">
    <source>
        <dbReference type="ARBA" id="ARBA00013053"/>
    </source>
</evidence>
<sequence>MFVLNGEIHEGTTAALDLRDRGLTLGDGLFETILVVSGRPFMLDAHLDRLCSAAAELRLPVEREAFVRAVAMLLAEAAAGDCALRLAVTRGPGARGLRIPADAAPNLLVTMAPWQPSMAFTEIALATVGIRRNETSPLSRMKTLAYLDNVLALEEAAARGADDALVLNTGARVAATSMANLFIIQGSGLLTPPVRDGVLPGTLRAFLLAQAAKAGLAAREAPLAPEDLFEADAVLATNSLRLVMQAAALDGRPLPRRAEKTAAALRGLVREAISAACGRDPFAAGSAVG</sequence>
<dbReference type="EMBL" id="JACIEN010000010">
    <property type="protein sequence ID" value="MBB4019947.1"/>
    <property type="molecule type" value="Genomic_DNA"/>
</dbReference>
<evidence type="ECO:0000256" key="5">
    <source>
        <dbReference type="ARBA" id="ARBA00005072"/>
    </source>
</evidence>
<dbReference type="PANTHER" id="PTHR42743:SF11">
    <property type="entry name" value="AMINODEOXYCHORISMATE LYASE"/>
    <property type="match status" value="1"/>
</dbReference>
<gene>
    <name evidence="14" type="ORF">GGR16_005008</name>
</gene>
<dbReference type="Proteomes" id="UP000577362">
    <property type="component" value="Unassembled WGS sequence"/>
</dbReference>
<dbReference type="SUPFAM" id="SSF56752">
    <property type="entry name" value="D-aminoacid aminotransferase-like PLP-dependent enzymes"/>
    <property type="match status" value="1"/>
</dbReference>
<dbReference type="GO" id="GO:0008652">
    <property type="term" value="P:amino acid biosynthetic process"/>
    <property type="evidence" value="ECO:0007669"/>
    <property type="project" value="UniProtKB-ARBA"/>
</dbReference>
<dbReference type="GO" id="GO:0009082">
    <property type="term" value="P:branched-chain amino acid biosynthetic process"/>
    <property type="evidence" value="ECO:0007669"/>
    <property type="project" value="UniProtKB-KW"/>
</dbReference>
<comment type="catalytic activity">
    <reaction evidence="11">
        <text>L-valine + 2-oxoglutarate = 3-methyl-2-oxobutanoate + L-glutamate</text>
        <dbReference type="Rhea" id="RHEA:24813"/>
        <dbReference type="ChEBI" id="CHEBI:11851"/>
        <dbReference type="ChEBI" id="CHEBI:16810"/>
        <dbReference type="ChEBI" id="CHEBI:29985"/>
        <dbReference type="ChEBI" id="CHEBI:57762"/>
        <dbReference type="EC" id="2.6.1.42"/>
    </reaction>
</comment>
<keyword evidence="9" id="KW-0663">Pyridoxal phosphate</keyword>